<dbReference type="InterPro" id="IPR039193">
    <property type="entry name" value="Ribosomal_uS17m_metazoa"/>
</dbReference>
<evidence type="ECO:0008006" key="3">
    <source>
        <dbReference type="Google" id="ProtNLM"/>
    </source>
</evidence>
<dbReference type="SUPFAM" id="SSF50249">
    <property type="entry name" value="Nucleic acid-binding proteins"/>
    <property type="match status" value="1"/>
</dbReference>
<dbReference type="PANTHER" id="PTHR24088">
    <property type="entry name" value="28S RIBOSOMAL PROTEIN S17, MITOCHONDRIAL"/>
    <property type="match status" value="1"/>
</dbReference>
<organism evidence="1 2">
    <name type="scientific">Elysia crispata</name>
    <name type="common">lettuce slug</name>
    <dbReference type="NCBI Taxonomy" id="231223"/>
    <lineage>
        <taxon>Eukaryota</taxon>
        <taxon>Metazoa</taxon>
        <taxon>Spiralia</taxon>
        <taxon>Lophotrochozoa</taxon>
        <taxon>Mollusca</taxon>
        <taxon>Gastropoda</taxon>
        <taxon>Heterobranchia</taxon>
        <taxon>Euthyneura</taxon>
        <taxon>Panpulmonata</taxon>
        <taxon>Sacoglossa</taxon>
        <taxon>Placobranchoidea</taxon>
        <taxon>Plakobranchidae</taxon>
        <taxon>Elysia</taxon>
    </lineage>
</organism>
<accession>A0AAE0Y586</accession>
<evidence type="ECO:0000313" key="1">
    <source>
        <dbReference type="EMBL" id="KAK3732055.1"/>
    </source>
</evidence>
<dbReference type="GO" id="GO:0032543">
    <property type="term" value="P:mitochondrial translation"/>
    <property type="evidence" value="ECO:0007669"/>
    <property type="project" value="TreeGrafter"/>
</dbReference>
<proteinExistence type="predicted"/>
<reference evidence="1" key="1">
    <citation type="journal article" date="2023" name="G3 (Bethesda)">
        <title>A reference genome for the long-term kleptoplast-retaining sea slug Elysia crispata morphotype clarki.</title>
        <authorList>
            <person name="Eastman K.E."/>
            <person name="Pendleton A.L."/>
            <person name="Shaikh M.A."/>
            <person name="Suttiyut T."/>
            <person name="Ogas R."/>
            <person name="Tomko P."/>
            <person name="Gavelis G."/>
            <person name="Widhalm J.R."/>
            <person name="Wisecaver J.H."/>
        </authorList>
    </citation>
    <scope>NUCLEOTIDE SEQUENCE</scope>
    <source>
        <strain evidence="1">ECLA1</strain>
    </source>
</reference>
<dbReference type="GO" id="GO:0003735">
    <property type="term" value="F:structural constituent of ribosome"/>
    <property type="evidence" value="ECO:0007669"/>
    <property type="project" value="InterPro"/>
</dbReference>
<protein>
    <recommendedName>
        <fullName evidence="3">Ribosomal protein S17</fullName>
    </recommendedName>
</protein>
<dbReference type="Gene3D" id="2.40.50.140">
    <property type="entry name" value="Nucleic acid-binding proteins"/>
    <property type="match status" value="1"/>
</dbReference>
<sequence>MASKVMLLGQVLHREVLKPRVVNIRVIQQVFDNRLNMFFPESKDYKVFEQEVKVNSGDIVRIEQLSEKLTVEVEHKVVEVVFPIGRIVDPVTGRRCRGMHFIDEKTRQEEADRIAKANVPDNYSL</sequence>
<name>A0AAE0Y586_9GAST</name>
<dbReference type="GO" id="GO:0005763">
    <property type="term" value="C:mitochondrial small ribosomal subunit"/>
    <property type="evidence" value="ECO:0007669"/>
    <property type="project" value="InterPro"/>
</dbReference>
<comment type="caution">
    <text evidence="1">The sequence shown here is derived from an EMBL/GenBank/DDBJ whole genome shotgun (WGS) entry which is preliminary data.</text>
</comment>
<gene>
    <name evidence="1" type="ORF">RRG08_026442</name>
</gene>
<dbReference type="AlphaFoldDB" id="A0AAE0Y586"/>
<keyword evidence="2" id="KW-1185">Reference proteome</keyword>
<evidence type="ECO:0000313" key="2">
    <source>
        <dbReference type="Proteomes" id="UP001283361"/>
    </source>
</evidence>
<dbReference type="Proteomes" id="UP001283361">
    <property type="component" value="Unassembled WGS sequence"/>
</dbReference>
<dbReference type="EMBL" id="JAWDGP010006980">
    <property type="protein sequence ID" value="KAK3732055.1"/>
    <property type="molecule type" value="Genomic_DNA"/>
</dbReference>
<dbReference type="InterPro" id="IPR012340">
    <property type="entry name" value="NA-bd_OB-fold"/>
</dbReference>
<dbReference type="PANTHER" id="PTHR24088:SF0">
    <property type="entry name" value="SMALL RIBOSOMAL SUBUNIT PROTEIN US17M"/>
    <property type="match status" value="1"/>
</dbReference>